<gene>
    <name evidence="2" type="ORF">F1559_004173</name>
</gene>
<feature type="region of interest" description="Disordered" evidence="1">
    <location>
        <begin position="37"/>
        <end position="75"/>
    </location>
</feature>
<evidence type="ECO:0000313" key="3">
    <source>
        <dbReference type="Proteomes" id="UP000530660"/>
    </source>
</evidence>
<proteinExistence type="predicted"/>
<sequence>MERFQQRLVSALNATRSILMPDRQRLVDSVVLTDDEESLDSHASEGDTCISGASLAQSEPDVAGQSARTRRDPAPSCSLEAWAADSEMHRSPSDDKALAGPGIHQIDAEKDSKTIDMARTLRPMNRNTRACVAGGKVLEEQVTANGEIHVRLVDAPRHHQNIMNVCLDDVRNLSSIEAVNVVANKGTEHCLEKGLSSTRQPTAPGTQPMSWERATTHSTEKALPIAQAGIRKFFMPRS</sequence>
<feature type="region of interest" description="Disordered" evidence="1">
    <location>
        <begin position="85"/>
        <end position="104"/>
    </location>
</feature>
<dbReference type="OrthoDB" id="10686715at2759"/>
<dbReference type="EMBL" id="VWRR01000002">
    <property type="protein sequence ID" value="KAF6004924.1"/>
    <property type="molecule type" value="Genomic_DNA"/>
</dbReference>
<feature type="compositionally biased region" description="Basic and acidic residues" evidence="1">
    <location>
        <begin position="86"/>
        <end position="97"/>
    </location>
</feature>
<evidence type="ECO:0000313" key="2">
    <source>
        <dbReference type="EMBL" id="KAF6004924.1"/>
    </source>
</evidence>
<protein>
    <submittedName>
        <fullName evidence="2">Uncharacterized protein</fullName>
    </submittedName>
</protein>
<keyword evidence="3" id="KW-1185">Reference proteome</keyword>
<organism evidence="2 3">
    <name type="scientific">Cyanidiococcus yangmingshanensis</name>
    <dbReference type="NCBI Taxonomy" id="2690220"/>
    <lineage>
        <taxon>Eukaryota</taxon>
        <taxon>Rhodophyta</taxon>
        <taxon>Bangiophyceae</taxon>
        <taxon>Cyanidiales</taxon>
        <taxon>Cyanidiaceae</taxon>
        <taxon>Cyanidiococcus</taxon>
    </lineage>
</organism>
<name>A0A7J7IQT4_9RHOD</name>
<reference evidence="2 3" key="1">
    <citation type="journal article" date="2020" name="J. Phycol.">
        <title>Comparative genome analysis reveals Cyanidiococcus gen. nov., a new extremophilic red algal genus sister to Cyanidioschyzon (Cyanidioschyzonaceae, Rhodophyta).</title>
        <authorList>
            <person name="Liu S.-L."/>
            <person name="Chiang Y.-R."/>
            <person name="Yoon H.S."/>
            <person name="Fu H.-Y."/>
        </authorList>
    </citation>
    <scope>NUCLEOTIDE SEQUENCE [LARGE SCALE GENOMIC DNA]</scope>
    <source>
        <strain evidence="2 3">THAL066</strain>
    </source>
</reference>
<comment type="caution">
    <text evidence="2">The sequence shown here is derived from an EMBL/GenBank/DDBJ whole genome shotgun (WGS) entry which is preliminary data.</text>
</comment>
<evidence type="ECO:0000256" key="1">
    <source>
        <dbReference type="SAM" id="MobiDB-lite"/>
    </source>
</evidence>
<accession>A0A7J7IQT4</accession>
<dbReference type="Proteomes" id="UP000530660">
    <property type="component" value="Unassembled WGS sequence"/>
</dbReference>
<dbReference type="AlphaFoldDB" id="A0A7J7IQT4"/>